<evidence type="ECO:0000256" key="1">
    <source>
        <dbReference type="SAM" id="MobiDB-lite"/>
    </source>
</evidence>
<keyword evidence="2" id="KW-0614">Plasmid</keyword>
<geneLocation type="plasmid" evidence="2">
    <name>F5111</name>
</geneLocation>
<proteinExistence type="predicted"/>
<dbReference type="AlphaFoldDB" id="A0A168QCU6"/>
<name>A0A168QCU6_KLEPN</name>
<protein>
    <submittedName>
        <fullName evidence="2">Uncharacterized protein</fullName>
    </submittedName>
</protein>
<feature type="region of interest" description="Disordered" evidence="1">
    <location>
        <begin position="1"/>
        <end position="26"/>
    </location>
</feature>
<accession>A0A168QCU6</accession>
<reference evidence="2" key="1">
    <citation type="submission" date="2016-03" db="EMBL/GenBank/DDBJ databases">
        <title>F5111 plasmid from K. peumoniae isloate 05K0261.</title>
        <authorList>
            <person name="Kang H.-Y."/>
            <person name="Kim S."/>
            <person name="Kim J."/>
        </authorList>
    </citation>
    <scope>NUCLEOTIDE SEQUENCE</scope>
    <source>
        <strain evidence="2">05K0261</strain>
        <plasmid evidence="2">F5111</plasmid>
    </source>
</reference>
<dbReference type="EMBL" id="KU987453">
    <property type="protein sequence ID" value="ANC59685.1"/>
    <property type="molecule type" value="Genomic_DNA"/>
</dbReference>
<sequence>MSSLAAKGKGATAGRQEKGGDKSFCGPSQKVLAEFISPFG</sequence>
<evidence type="ECO:0000313" key="2">
    <source>
        <dbReference type="EMBL" id="ANC59685.1"/>
    </source>
</evidence>
<organism evidence="2">
    <name type="scientific">Klebsiella pneumoniae</name>
    <dbReference type="NCBI Taxonomy" id="573"/>
    <lineage>
        <taxon>Bacteria</taxon>
        <taxon>Pseudomonadati</taxon>
        <taxon>Pseudomonadota</taxon>
        <taxon>Gammaproteobacteria</taxon>
        <taxon>Enterobacterales</taxon>
        <taxon>Enterobacteriaceae</taxon>
        <taxon>Klebsiella/Raoultella group</taxon>
        <taxon>Klebsiella</taxon>
        <taxon>Klebsiella pneumoniae complex</taxon>
    </lineage>
</organism>